<feature type="binding site" evidence="15">
    <location>
        <position position="486"/>
    </location>
    <ligand>
        <name>Mg(2+)</name>
        <dbReference type="ChEBI" id="CHEBI:18420"/>
        <note>shared with alpha subunit</note>
    </ligand>
</feature>
<dbReference type="InterPro" id="IPR033714">
    <property type="entry name" value="tRNA_bind_bactPheRS"/>
</dbReference>
<dbReference type="PROSITE" id="PS51447">
    <property type="entry name" value="FDX_ACB"/>
    <property type="match status" value="1"/>
</dbReference>
<dbReference type="SMART" id="SM00874">
    <property type="entry name" value="B5"/>
    <property type="match status" value="1"/>
</dbReference>
<dbReference type="InterPro" id="IPR009061">
    <property type="entry name" value="DNA-bd_dom_put_sf"/>
</dbReference>
<comment type="subcellular location">
    <subcellularLocation>
        <location evidence="1 15">Cytoplasm</location>
    </subcellularLocation>
</comment>
<feature type="domain" description="TRNA-binding" evidence="17">
    <location>
        <begin position="41"/>
        <end position="152"/>
    </location>
</feature>
<dbReference type="Gene3D" id="3.30.930.10">
    <property type="entry name" value="Bira Bifunctional Protein, Domain 2"/>
    <property type="match status" value="1"/>
</dbReference>
<dbReference type="SUPFAM" id="SSF54991">
    <property type="entry name" value="Anticodon-binding domain of PheRS"/>
    <property type="match status" value="1"/>
</dbReference>
<evidence type="ECO:0000256" key="8">
    <source>
        <dbReference type="ARBA" id="ARBA00022741"/>
    </source>
</evidence>
<dbReference type="STRING" id="1548208.AXK12_00870"/>
<dbReference type="Pfam" id="PF01588">
    <property type="entry name" value="tRNA_bind"/>
    <property type="match status" value="1"/>
</dbReference>
<dbReference type="NCBIfam" id="NF045760">
    <property type="entry name" value="YtpR"/>
    <property type="match status" value="1"/>
</dbReference>
<keyword evidence="12 15" id="KW-0648">Protein biosynthesis</keyword>
<dbReference type="HAMAP" id="MF_00283">
    <property type="entry name" value="Phe_tRNA_synth_beta1"/>
    <property type="match status" value="1"/>
</dbReference>
<dbReference type="GO" id="GO:0000287">
    <property type="term" value="F:magnesium ion binding"/>
    <property type="evidence" value="ECO:0007669"/>
    <property type="project" value="UniProtKB-UniRule"/>
</dbReference>
<keyword evidence="11 16" id="KW-0694">RNA-binding</keyword>
<dbReference type="InterPro" id="IPR041616">
    <property type="entry name" value="PheRS_beta_core"/>
</dbReference>
<evidence type="ECO:0000259" key="18">
    <source>
        <dbReference type="PROSITE" id="PS51447"/>
    </source>
</evidence>
<comment type="caution">
    <text evidence="20">The sequence shown here is derived from an EMBL/GenBank/DDBJ whole genome shotgun (WGS) entry which is preliminary data.</text>
</comment>
<dbReference type="InterPro" id="IPR036690">
    <property type="entry name" value="Fdx_antiC-bd_sf"/>
</dbReference>
<dbReference type="CDD" id="cd02796">
    <property type="entry name" value="tRNA_bind_bactPheRS"/>
    <property type="match status" value="1"/>
</dbReference>
<dbReference type="GO" id="GO:0005524">
    <property type="term" value="F:ATP binding"/>
    <property type="evidence" value="ECO:0007669"/>
    <property type="project" value="UniProtKB-UniRule"/>
</dbReference>
<dbReference type="Proteomes" id="UP000071392">
    <property type="component" value="Unassembled WGS sequence"/>
</dbReference>
<dbReference type="SUPFAM" id="SSF55681">
    <property type="entry name" value="Class II aaRS and biotin synthetases"/>
    <property type="match status" value="1"/>
</dbReference>
<evidence type="ECO:0000256" key="11">
    <source>
        <dbReference type="ARBA" id="ARBA00022884"/>
    </source>
</evidence>
<reference evidence="20 21" key="1">
    <citation type="submission" date="2016-02" db="EMBL/GenBank/DDBJ databases">
        <authorList>
            <person name="Wen L."/>
            <person name="He K."/>
            <person name="Yang H."/>
        </authorList>
    </citation>
    <scope>NUCLEOTIDE SEQUENCE [LARGE SCALE GENOMIC DNA]</scope>
    <source>
        <strain evidence="20 21">CV41</strain>
    </source>
</reference>
<sequence>MKISLNWIKDYLPALDASPEEISRAITFLGFEVEAVLHSGAPALENVVVGKILTREKHPNADKLSVCTVDVGEAHGGVRTIVCGAPNCDAGRHVLAALPGAVLPGDFKIKSSKIRGQVSDGMLCSTDELGIGTDSEGILLLSGEPALGTAANDVLPAGDVVFDVEITPNRPDCQSHLGLARELAAWFKLPLVYPQSRFRGLAEDAPERRDLLAAVQVDTPVECPLYSAHIISGVKVGPSPDWLQARLSAVGLRPINNIVDVTNYVLLEYGQPLHAFDAARLGGDARVSPGGQRLHIRHAQAGETLTTLDGKARALEPPTLVIAGAETPLAVAGIMGGEASGVSDATSDLVLECAIFKRQTIRRTSKRLGLSSDSSYRYERGVDPHMALEAARRAIGLILETAGGEVVGPVFQVGGEVPWQREVVVTHDYICEKLGFDIPAEAMRAAFESLELRITREEPTEARGPAWTLAIPSWRQDLDRPIDLVEEVLRVYGTDKIPATPLTSPGLLAEDDPTVRFNRRVTDFLVGHDFNECASYTLRSGEELSTWVSQTAAAELALANPFVADQSHLRPTLLLGLLEALHLNQSRGTPVQRLCEVGRVFIESNGQTHECASVGFLIAEDTTTRHWLKREAADFYTAKHLVAALANAAGIDFARQPVEPTSGDFLGWQDGHAARAGDLEKLGWKARFGLLDLALVKSLGIEGKVYAGTFSILPEKLADAQTRRRFAPFSLYPATLRDLALVVPAALPAEDLRKQLQKTARAVVGNAFAVESVALFDVYRGESLGDAQKSLAFSLVFRAEDRTLTDDEVNAAFQKIQDELLASTGYALRK</sequence>
<dbReference type="SUPFAM" id="SSF56037">
    <property type="entry name" value="PheT/TilS domain"/>
    <property type="match status" value="1"/>
</dbReference>
<evidence type="ECO:0000313" key="20">
    <source>
        <dbReference type="EMBL" id="KXU37945.1"/>
    </source>
</evidence>
<evidence type="ECO:0000256" key="1">
    <source>
        <dbReference type="ARBA" id="ARBA00004496"/>
    </source>
</evidence>
<dbReference type="SUPFAM" id="SSF46955">
    <property type="entry name" value="Putative DNA-binding domain"/>
    <property type="match status" value="1"/>
</dbReference>
<dbReference type="PROSITE" id="PS50886">
    <property type="entry name" value="TRBD"/>
    <property type="match status" value="1"/>
</dbReference>
<dbReference type="InterPro" id="IPR004532">
    <property type="entry name" value="Phe-tRNA-ligase_IIc_bsu_bact"/>
</dbReference>
<dbReference type="SUPFAM" id="SSF50249">
    <property type="entry name" value="Nucleic acid-binding proteins"/>
    <property type="match status" value="1"/>
</dbReference>
<dbReference type="PANTHER" id="PTHR10947:SF0">
    <property type="entry name" value="PHENYLALANINE--TRNA LIGASE BETA SUBUNIT"/>
    <property type="match status" value="1"/>
</dbReference>
<dbReference type="Gene3D" id="3.30.56.10">
    <property type="match status" value="2"/>
</dbReference>
<feature type="binding site" evidence="15">
    <location>
        <position position="483"/>
    </location>
    <ligand>
        <name>Mg(2+)</name>
        <dbReference type="ChEBI" id="CHEBI:18420"/>
        <note>shared with alpha subunit</note>
    </ligand>
</feature>
<dbReference type="Pfam" id="PF03147">
    <property type="entry name" value="FDX-ACB"/>
    <property type="match status" value="1"/>
</dbReference>
<dbReference type="InterPro" id="IPR005121">
    <property type="entry name" value="Fdx_antiC-bd"/>
</dbReference>
<feature type="domain" description="FDX-ACB" evidence="18">
    <location>
        <begin position="730"/>
        <end position="829"/>
    </location>
</feature>
<dbReference type="PANTHER" id="PTHR10947">
    <property type="entry name" value="PHENYLALANYL-TRNA SYNTHETASE BETA CHAIN AND LEUCINE-RICH REPEAT-CONTAINING PROTEIN 47"/>
    <property type="match status" value="1"/>
</dbReference>
<organism evidence="20 21">
    <name type="scientific">Cephaloticoccus capnophilus</name>
    <dbReference type="NCBI Taxonomy" id="1548208"/>
    <lineage>
        <taxon>Bacteria</taxon>
        <taxon>Pseudomonadati</taxon>
        <taxon>Verrucomicrobiota</taxon>
        <taxon>Opitutia</taxon>
        <taxon>Opitutales</taxon>
        <taxon>Opitutaceae</taxon>
        <taxon>Cephaloticoccus</taxon>
    </lineage>
</organism>
<protein>
    <recommendedName>
        <fullName evidence="15">Phenylalanine--tRNA ligase beta subunit</fullName>
        <ecNumber evidence="15">6.1.1.20</ecNumber>
    </recommendedName>
    <alternativeName>
        <fullName evidence="15">Phenylalanyl-tRNA synthetase beta subunit</fullName>
        <shortName evidence="15">PheRS</shortName>
    </alternativeName>
</protein>
<gene>
    <name evidence="15" type="primary">pheT</name>
    <name evidence="20" type="ORF">AXK12_00870</name>
</gene>
<dbReference type="GO" id="GO:0000049">
    <property type="term" value="F:tRNA binding"/>
    <property type="evidence" value="ECO:0007669"/>
    <property type="project" value="UniProtKB-UniRule"/>
</dbReference>
<evidence type="ECO:0000256" key="2">
    <source>
        <dbReference type="ARBA" id="ARBA00008653"/>
    </source>
</evidence>
<dbReference type="InterPro" id="IPR005147">
    <property type="entry name" value="tRNA_synthase_B5-dom"/>
</dbReference>
<proteinExistence type="inferred from homology"/>
<feature type="domain" description="B5" evidence="19">
    <location>
        <begin position="418"/>
        <end position="499"/>
    </location>
</feature>
<dbReference type="Pfam" id="PF17759">
    <property type="entry name" value="tRNA_synthFbeta"/>
    <property type="match status" value="1"/>
</dbReference>
<dbReference type="EMBL" id="LSZP01000003">
    <property type="protein sequence ID" value="KXU37945.1"/>
    <property type="molecule type" value="Genomic_DNA"/>
</dbReference>
<dbReference type="NCBIfam" id="TIGR00472">
    <property type="entry name" value="pheT_bact"/>
    <property type="match status" value="1"/>
</dbReference>
<keyword evidence="9 15" id="KW-0067">ATP-binding</keyword>
<evidence type="ECO:0000256" key="9">
    <source>
        <dbReference type="ARBA" id="ARBA00022840"/>
    </source>
</evidence>
<keyword evidence="21" id="KW-1185">Reference proteome</keyword>
<keyword evidence="8 15" id="KW-0547">Nucleotide-binding</keyword>
<keyword evidence="7 15" id="KW-0479">Metal-binding</keyword>
<evidence type="ECO:0000259" key="19">
    <source>
        <dbReference type="PROSITE" id="PS51483"/>
    </source>
</evidence>
<evidence type="ECO:0000256" key="15">
    <source>
        <dbReference type="HAMAP-Rule" id="MF_00283"/>
    </source>
</evidence>
<evidence type="ECO:0000256" key="13">
    <source>
        <dbReference type="ARBA" id="ARBA00023146"/>
    </source>
</evidence>
<dbReference type="EC" id="6.1.1.20" evidence="15"/>
<dbReference type="OrthoDB" id="9805455at2"/>
<evidence type="ECO:0000259" key="17">
    <source>
        <dbReference type="PROSITE" id="PS50886"/>
    </source>
</evidence>
<dbReference type="Gene3D" id="2.40.50.140">
    <property type="entry name" value="Nucleic acid-binding proteins"/>
    <property type="match status" value="1"/>
</dbReference>
<dbReference type="InterPro" id="IPR002547">
    <property type="entry name" value="tRNA-bd_dom"/>
</dbReference>
<dbReference type="InterPro" id="IPR012340">
    <property type="entry name" value="NA-bd_OB-fold"/>
</dbReference>
<feature type="binding site" evidence="15">
    <location>
        <position position="487"/>
    </location>
    <ligand>
        <name>Mg(2+)</name>
        <dbReference type="ChEBI" id="CHEBI:18420"/>
        <note>shared with alpha subunit</note>
    </ligand>
</feature>
<evidence type="ECO:0000313" key="21">
    <source>
        <dbReference type="Proteomes" id="UP000071392"/>
    </source>
</evidence>
<dbReference type="Pfam" id="PF03483">
    <property type="entry name" value="B3_4"/>
    <property type="match status" value="1"/>
</dbReference>
<dbReference type="SMART" id="SM00873">
    <property type="entry name" value="B3_4"/>
    <property type="match status" value="1"/>
</dbReference>
<evidence type="ECO:0000256" key="4">
    <source>
        <dbReference type="ARBA" id="ARBA00022490"/>
    </source>
</evidence>
<keyword evidence="6 15" id="KW-0436">Ligase</keyword>
<evidence type="ECO:0000256" key="14">
    <source>
        <dbReference type="ARBA" id="ARBA00049255"/>
    </source>
</evidence>
<dbReference type="GO" id="GO:0004826">
    <property type="term" value="F:phenylalanine-tRNA ligase activity"/>
    <property type="evidence" value="ECO:0007669"/>
    <property type="project" value="UniProtKB-UniRule"/>
</dbReference>
<comment type="cofactor">
    <cofactor evidence="15">
        <name>Mg(2+)</name>
        <dbReference type="ChEBI" id="CHEBI:18420"/>
    </cofactor>
    <text evidence="15">Binds 2 magnesium ions per tetramer.</text>
</comment>
<dbReference type="PROSITE" id="PS51483">
    <property type="entry name" value="B5"/>
    <property type="match status" value="1"/>
</dbReference>
<keyword evidence="5 16" id="KW-0820">tRNA-binding</keyword>
<dbReference type="FunFam" id="3.50.40.10:FF:000001">
    <property type="entry name" value="Phenylalanine--tRNA ligase beta subunit"/>
    <property type="match status" value="1"/>
</dbReference>
<dbReference type="AlphaFoldDB" id="A0A139STQ3"/>
<dbReference type="InterPro" id="IPR045060">
    <property type="entry name" value="Phe-tRNA-ligase_IIc_bsu"/>
</dbReference>
<evidence type="ECO:0000256" key="12">
    <source>
        <dbReference type="ARBA" id="ARBA00022917"/>
    </source>
</evidence>
<dbReference type="InterPro" id="IPR005146">
    <property type="entry name" value="B3/B4_tRNA-bd"/>
</dbReference>
<comment type="similarity">
    <text evidence="2 15">Belongs to the phenylalanyl-tRNA synthetase beta subunit family. Type 1 subfamily.</text>
</comment>
<keyword evidence="4 15" id="KW-0963">Cytoplasm</keyword>
<feature type="binding site" evidence="15">
    <location>
        <position position="477"/>
    </location>
    <ligand>
        <name>Mg(2+)</name>
        <dbReference type="ChEBI" id="CHEBI:18420"/>
        <note>shared with alpha subunit</note>
    </ligand>
</feature>
<comment type="subunit">
    <text evidence="3 15">Tetramer of two alpha and two beta subunits.</text>
</comment>
<keyword evidence="13 15" id="KW-0030">Aminoacyl-tRNA synthetase</keyword>
<dbReference type="Pfam" id="PF03484">
    <property type="entry name" value="B5"/>
    <property type="match status" value="1"/>
</dbReference>
<evidence type="ECO:0000256" key="10">
    <source>
        <dbReference type="ARBA" id="ARBA00022842"/>
    </source>
</evidence>
<evidence type="ECO:0000256" key="7">
    <source>
        <dbReference type="ARBA" id="ARBA00022723"/>
    </source>
</evidence>
<accession>A0A139STQ3</accession>
<evidence type="ECO:0000256" key="3">
    <source>
        <dbReference type="ARBA" id="ARBA00011209"/>
    </source>
</evidence>
<evidence type="ECO:0000256" key="5">
    <source>
        <dbReference type="ARBA" id="ARBA00022555"/>
    </source>
</evidence>
<dbReference type="GO" id="GO:0009328">
    <property type="term" value="C:phenylalanine-tRNA ligase complex"/>
    <property type="evidence" value="ECO:0007669"/>
    <property type="project" value="TreeGrafter"/>
</dbReference>
<dbReference type="GO" id="GO:0006432">
    <property type="term" value="P:phenylalanyl-tRNA aminoacylation"/>
    <property type="evidence" value="ECO:0007669"/>
    <property type="project" value="UniProtKB-UniRule"/>
</dbReference>
<comment type="catalytic activity">
    <reaction evidence="14 15">
        <text>tRNA(Phe) + L-phenylalanine + ATP = L-phenylalanyl-tRNA(Phe) + AMP + diphosphate + H(+)</text>
        <dbReference type="Rhea" id="RHEA:19413"/>
        <dbReference type="Rhea" id="RHEA-COMP:9668"/>
        <dbReference type="Rhea" id="RHEA-COMP:9699"/>
        <dbReference type="ChEBI" id="CHEBI:15378"/>
        <dbReference type="ChEBI" id="CHEBI:30616"/>
        <dbReference type="ChEBI" id="CHEBI:33019"/>
        <dbReference type="ChEBI" id="CHEBI:58095"/>
        <dbReference type="ChEBI" id="CHEBI:78442"/>
        <dbReference type="ChEBI" id="CHEBI:78531"/>
        <dbReference type="ChEBI" id="CHEBI:456215"/>
        <dbReference type="EC" id="6.1.1.20"/>
    </reaction>
</comment>
<dbReference type="Gene3D" id="3.50.40.10">
    <property type="entry name" value="Phenylalanyl-trna Synthetase, Chain B, domain 3"/>
    <property type="match status" value="1"/>
</dbReference>
<name>A0A139STQ3_9BACT</name>
<dbReference type="InterPro" id="IPR045864">
    <property type="entry name" value="aa-tRNA-synth_II/BPL/LPL"/>
</dbReference>
<dbReference type="SMART" id="SM00896">
    <property type="entry name" value="FDX-ACB"/>
    <property type="match status" value="1"/>
</dbReference>
<evidence type="ECO:0000256" key="16">
    <source>
        <dbReference type="PROSITE-ProRule" id="PRU00209"/>
    </source>
</evidence>
<dbReference type="InterPro" id="IPR020825">
    <property type="entry name" value="Phe-tRNA_synthase-like_B3/B4"/>
</dbReference>
<dbReference type="FunFam" id="2.40.50.140:FF:000045">
    <property type="entry name" value="Phenylalanine--tRNA ligase beta subunit"/>
    <property type="match status" value="1"/>
</dbReference>
<dbReference type="RefSeq" id="WP_068710774.1">
    <property type="nucleotide sequence ID" value="NZ_LSZP01000003.1"/>
</dbReference>
<keyword evidence="10 15" id="KW-0460">Magnesium</keyword>
<dbReference type="Gene3D" id="3.30.70.380">
    <property type="entry name" value="Ferrodoxin-fold anticodon-binding domain"/>
    <property type="match status" value="1"/>
</dbReference>
<evidence type="ECO:0000256" key="6">
    <source>
        <dbReference type="ARBA" id="ARBA00022598"/>
    </source>
</evidence>